<keyword evidence="2" id="KW-1185">Reference proteome</keyword>
<sequence>MALAVAGLNDICKARNDLEEIKRQHSELYEQLLHVVSLTRQLQLKYGYMGSLLMDEELPEYKPKFVRESVLRLYHCEVQTLKECSDIHVVKAFMTKHRKIGDSRIFLLILGAKPERLHGSTIMK</sequence>
<evidence type="ECO:0000313" key="2">
    <source>
        <dbReference type="Proteomes" id="UP001221597"/>
    </source>
</evidence>
<name>A0ABY8IV91_9BACI</name>
<reference evidence="1 2" key="1">
    <citation type="submission" date="2023-04" db="EMBL/GenBank/DDBJ databases">
        <title>Genome sequence of Halobacillus naozhouensis KACC 21980.</title>
        <authorList>
            <person name="Kim S."/>
            <person name="Heo J."/>
            <person name="Kwon S.-W."/>
        </authorList>
    </citation>
    <scope>NUCLEOTIDE SEQUENCE [LARGE SCALE GENOMIC DNA]</scope>
    <source>
        <strain evidence="1 2">KCTC 13234</strain>
    </source>
</reference>
<dbReference type="EMBL" id="CP121671">
    <property type="protein sequence ID" value="WFT74088.1"/>
    <property type="molecule type" value="Genomic_DNA"/>
</dbReference>
<gene>
    <name evidence="1" type="ORF">P9989_17195</name>
</gene>
<dbReference type="RefSeq" id="WP_283076092.1">
    <property type="nucleotide sequence ID" value="NZ_CP121671.1"/>
</dbReference>
<accession>A0ABY8IV91</accession>
<evidence type="ECO:0000313" key="1">
    <source>
        <dbReference type="EMBL" id="WFT74088.1"/>
    </source>
</evidence>
<protein>
    <submittedName>
        <fullName evidence="1">Uncharacterized protein</fullName>
    </submittedName>
</protein>
<organism evidence="1 2">
    <name type="scientific">Halobacillus naozhouensis</name>
    <dbReference type="NCBI Taxonomy" id="554880"/>
    <lineage>
        <taxon>Bacteria</taxon>
        <taxon>Bacillati</taxon>
        <taxon>Bacillota</taxon>
        <taxon>Bacilli</taxon>
        <taxon>Bacillales</taxon>
        <taxon>Bacillaceae</taxon>
        <taxon>Halobacillus</taxon>
    </lineage>
</organism>
<dbReference type="Proteomes" id="UP001221597">
    <property type="component" value="Chromosome"/>
</dbReference>
<proteinExistence type="predicted"/>